<dbReference type="AlphaFoldDB" id="A0A1S1MYE7"/>
<dbReference type="Proteomes" id="UP000179786">
    <property type="component" value="Unassembled WGS sequence"/>
</dbReference>
<dbReference type="Gene3D" id="2.102.10.10">
    <property type="entry name" value="Rieske [2Fe-2S] iron-sulphur domain"/>
    <property type="match status" value="1"/>
</dbReference>
<dbReference type="SUPFAM" id="SSF50022">
    <property type="entry name" value="ISP domain"/>
    <property type="match status" value="1"/>
</dbReference>
<proteinExistence type="predicted"/>
<evidence type="ECO:0000259" key="7">
    <source>
        <dbReference type="PROSITE" id="PS51296"/>
    </source>
</evidence>
<evidence type="ECO:0000256" key="6">
    <source>
        <dbReference type="SAM" id="MobiDB-lite"/>
    </source>
</evidence>
<evidence type="ECO:0000256" key="3">
    <source>
        <dbReference type="ARBA" id="ARBA00023002"/>
    </source>
</evidence>
<keyword evidence="5" id="KW-0411">Iron-sulfur</keyword>
<evidence type="ECO:0000256" key="1">
    <source>
        <dbReference type="ARBA" id="ARBA00022714"/>
    </source>
</evidence>
<dbReference type="GO" id="GO:0005506">
    <property type="term" value="F:iron ion binding"/>
    <property type="evidence" value="ECO:0007669"/>
    <property type="project" value="InterPro"/>
</dbReference>
<feature type="domain" description="Rieske" evidence="7">
    <location>
        <begin position="11"/>
        <end position="116"/>
    </location>
</feature>
<dbReference type="Pfam" id="PF00355">
    <property type="entry name" value="Rieske"/>
    <property type="match status" value="1"/>
</dbReference>
<dbReference type="InterPro" id="IPR015881">
    <property type="entry name" value="ARHD_Rieske_2Fe_2S"/>
</dbReference>
<dbReference type="InterPro" id="IPR017941">
    <property type="entry name" value="Rieske_2Fe-2S"/>
</dbReference>
<feature type="compositionally biased region" description="Basic and acidic residues" evidence="6">
    <location>
        <begin position="349"/>
        <end position="369"/>
    </location>
</feature>
<dbReference type="PROSITE" id="PS51296">
    <property type="entry name" value="RIESKE"/>
    <property type="match status" value="1"/>
</dbReference>
<organism evidence="8 9">
    <name type="scientific">Pseudoalteromonas amylolytica</name>
    <dbReference type="NCBI Taxonomy" id="1859457"/>
    <lineage>
        <taxon>Bacteria</taxon>
        <taxon>Pseudomonadati</taxon>
        <taxon>Pseudomonadota</taxon>
        <taxon>Gammaproteobacteria</taxon>
        <taxon>Alteromonadales</taxon>
        <taxon>Pseudoalteromonadaceae</taxon>
        <taxon>Pseudoalteromonas</taxon>
    </lineage>
</organism>
<dbReference type="RefSeq" id="WP_070983322.1">
    <property type="nucleotide sequence ID" value="NZ_MKJU01000006.1"/>
</dbReference>
<sequence>MDNKKFPTKAWYAAGWSHEINNELPLKRKILGSQIIFFRDLENKVVALDAMCPHRGADLGIGKVVNGNIQCPFHGWEFNSAGKCAAIPSQCPSKNIPNNAKVNAYHVAESQGIIWIWGEKSAPSDPNPPHYYFLEEDYGRGMRRVRDIPIFANAPFLSVVENAIDNTHPPFIHPGTLAGEPPRVADQVIRYDDDMRGYWGQLDPTDPVHDDVKGTEGMLGLSRRLLGVTRLDREKCYFRFDLGGVVYFYDRFVSGHEQVALFMVTPADDTQAWFFGEHVRSFAKNALVDYIIKKWVRQLNGEDVEHVELMLSSQQTYGIDKPVSVIADRPALAFRRVFFRNISDEDEQETHSANDTKTVAKQDAEHEVIADASGT</sequence>
<dbReference type="InterPro" id="IPR050584">
    <property type="entry name" value="Cholesterol_7-desaturase"/>
</dbReference>
<keyword evidence="1" id="KW-0001">2Fe-2S</keyword>
<dbReference type="GO" id="GO:0051537">
    <property type="term" value="F:2 iron, 2 sulfur cluster binding"/>
    <property type="evidence" value="ECO:0007669"/>
    <property type="project" value="UniProtKB-KW"/>
</dbReference>
<dbReference type="PROSITE" id="PS00570">
    <property type="entry name" value="RING_HYDROXYL_ALPHA"/>
    <property type="match status" value="1"/>
</dbReference>
<dbReference type="Gene3D" id="3.90.380.10">
    <property type="entry name" value="Naphthalene 1,2-dioxygenase Alpha Subunit, Chain A, domain 1"/>
    <property type="match status" value="1"/>
</dbReference>
<evidence type="ECO:0000256" key="2">
    <source>
        <dbReference type="ARBA" id="ARBA00022723"/>
    </source>
</evidence>
<dbReference type="GO" id="GO:0016491">
    <property type="term" value="F:oxidoreductase activity"/>
    <property type="evidence" value="ECO:0007669"/>
    <property type="project" value="UniProtKB-KW"/>
</dbReference>
<protein>
    <recommendedName>
        <fullName evidence="7">Rieske domain-containing protein</fullName>
    </recommendedName>
</protein>
<dbReference type="PANTHER" id="PTHR21266">
    <property type="entry name" value="IRON-SULFUR DOMAIN CONTAINING PROTEIN"/>
    <property type="match status" value="1"/>
</dbReference>
<accession>A0A1S1MYE7</accession>
<dbReference type="Pfam" id="PF19112">
    <property type="entry name" value="VanA_C"/>
    <property type="match status" value="1"/>
</dbReference>
<reference evidence="8 9" key="1">
    <citation type="submission" date="2016-09" db="EMBL/GenBank/DDBJ databases">
        <title>Pseudoalteromonas amylolytica sp. nov., isolated from the surface seawater.</title>
        <authorList>
            <person name="Wu Y.-H."/>
            <person name="Cheng H."/>
            <person name="Jin X.-B."/>
            <person name="Wang C.-S."/>
            <person name="Xu X.-W."/>
        </authorList>
    </citation>
    <scope>NUCLEOTIDE SEQUENCE [LARGE SCALE GENOMIC DNA]</scope>
    <source>
        <strain evidence="8 9">JW1</strain>
    </source>
</reference>
<dbReference type="STRING" id="1859457.BET10_04740"/>
<evidence type="ECO:0000256" key="5">
    <source>
        <dbReference type="ARBA" id="ARBA00023014"/>
    </source>
</evidence>
<dbReference type="PANTHER" id="PTHR21266:SF60">
    <property type="entry name" value="3-KETOSTEROID-9-ALPHA-MONOOXYGENASE, OXYGENASE COMPONENT"/>
    <property type="match status" value="1"/>
</dbReference>
<evidence type="ECO:0000256" key="4">
    <source>
        <dbReference type="ARBA" id="ARBA00023004"/>
    </source>
</evidence>
<evidence type="ECO:0000313" key="9">
    <source>
        <dbReference type="Proteomes" id="UP000179786"/>
    </source>
</evidence>
<evidence type="ECO:0000313" key="8">
    <source>
        <dbReference type="EMBL" id="OHU92762.1"/>
    </source>
</evidence>
<dbReference type="InterPro" id="IPR036922">
    <property type="entry name" value="Rieske_2Fe-2S_sf"/>
</dbReference>
<keyword evidence="3" id="KW-0560">Oxidoreductase</keyword>
<feature type="region of interest" description="Disordered" evidence="6">
    <location>
        <begin position="345"/>
        <end position="375"/>
    </location>
</feature>
<dbReference type="SUPFAM" id="SSF55961">
    <property type="entry name" value="Bet v1-like"/>
    <property type="match status" value="1"/>
</dbReference>
<keyword evidence="4" id="KW-0408">Iron</keyword>
<dbReference type="EMBL" id="MKJU01000006">
    <property type="protein sequence ID" value="OHU92762.1"/>
    <property type="molecule type" value="Genomic_DNA"/>
</dbReference>
<name>A0A1S1MYE7_9GAMM</name>
<comment type="caution">
    <text evidence="8">The sequence shown here is derived from an EMBL/GenBank/DDBJ whole genome shotgun (WGS) entry which is preliminary data.</text>
</comment>
<dbReference type="OrthoDB" id="9769355at2"/>
<keyword evidence="9" id="KW-1185">Reference proteome</keyword>
<dbReference type="InterPro" id="IPR044043">
    <property type="entry name" value="VanA_C_cat"/>
</dbReference>
<keyword evidence="2" id="KW-0479">Metal-binding</keyword>
<gene>
    <name evidence="8" type="ORF">BET10_04740</name>
</gene>